<dbReference type="SUPFAM" id="SSF53756">
    <property type="entry name" value="UDP-Glycosyltransferase/glycogen phosphorylase"/>
    <property type="match status" value="1"/>
</dbReference>
<evidence type="ECO:0000256" key="1">
    <source>
        <dbReference type="ARBA" id="ARBA00022679"/>
    </source>
</evidence>
<dbReference type="AlphaFoldDB" id="A0A3B1BGC9"/>
<accession>A0A3B1BGC9</accession>
<dbReference type="PANTHER" id="PTHR46401:SF2">
    <property type="entry name" value="GLYCOSYLTRANSFERASE WBBK-RELATED"/>
    <property type="match status" value="1"/>
</dbReference>
<dbReference type="EMBL" id="UOGC01000050">
    <property type="protein sequence ID" value="VAX17336.1"/>
    <property type="molecule type" value="Genomic_DNA"/>
</dbReference>
<gene>
    <name evidence="3" type="ORF">MNBD_NITROSPINAE01-1016</name>
</gene>
<sequence length="351" mass="39757">MKIHQMLPNYWYGDAIGNHVIEIRNILREMGCESEIYANVIHEKLTAKSYLEFEAEKSPDTWVIYHYSTGSPLNQYALENVDNLILLYHNITPAKYFEPFDYDAAETCKDARALLPGFAKKVKLAIAVSEYNAAELESVGFGNVVVAPLILNFDKIKSSGFHPFEDDKTNILFVGRVAPHKGHEDLLKVFYFYRNYVDKNSRLVIVGSYDKNGSYYQTLKKYIDTMNLTDVVFTGSVPDDELGGYFEDSSIFLCLSKHEGFCVPLMEAMKFKTPVVALAESGVTNTMGYAGVLLNHVNHAQVAETLGIIKEDETLREKIKTAQTRRVHDFDRDKMVEKFKNVLTQAIDGLA</sequence>
<feature type="domain" description="Glycosyl transferase family 1" evidence="2">
    <location>
        <begin position="159"/>
        <end position="323"/>
    </location>
</feature>
<protein>
    <recommendedName>
        <fullName evidence="2">Glycosyl transferase family 1 domain-containing protein</fullName>
    </recommendedName>
</protein>
<reference evidence="3" key="1">
    <citation type="submission" date="2018-06" db="EMBL/GenBank/DDBJ databases">
        <authorList>
            <person name="Zhirakovskaya E."/>
        </authorList>
    </citation>
    <scope>NUCLEOTIDE SEQUENCE</scope>
</reference>
<dbReference type="InterPro" id="IPR001296">
    <property type="entry name" value="Glyco_trans_1"/>
</dbReference>
<evidence type="ECO:0000259" key="2">
    <source>
        <dbReference type="Pfam" id="PF00534"/>
    </source>
</evidence>
<dbReference type="Gene3D" id="3.40.50.2000">
    <property type="entry name" value="Glycogen Phosphorylase B"/>
    <property type="match status" value="2"/>
</dbReference>
<name>A0A3B1BGC9_9ZZZZ</name>
<dbReference type="Pfam" id="PF00534">
    <property type="entry name" value="Glycos_transf_1"/>
    <property type="match status" value="1"/>
</dbReference>
<evidence type="ECO:0000313" key="3">
    <source>
        <dbReference type="EMBL" id="VAX17336.1"/>
    </source>
</evidence>
<keyword evidence="1" id="KW-0808">Transferase</keyword>
<proteinExistence type="predicted"/>
<organism evidence="3">
    <name type="scientific">hydrothermal vent metagenome</name>
    <dbReference type="NCBI Taxonomy" id="652676"/>
    <lineage>
        <taxon>unclassified sequences</taxon>
        <taxon>metagenomes</taxon>
        <taxon>ecological metagenomes</taxon>
    </lineage>
</organism>
<dbReference type="PANTHER" id="PTHR46401">
    <property type="entry name" value="GLYCOSYLTRANSFERASE WBBK-RELATED"/>
    <property type="match status" value="1"/>
</dbReference>
<dbReference type="GO" id="GO:0009103">
    <property type="term" value="P:lipopolysaccharide biosynthetic process"/>
    <property type="evidence" value="ECO:0007669"/>
    <property type="project" value="TreeGrafter"/>
</dbReference>
<dbReference type="GO" id="GO:0016757">
    <property type="term" value="F:glycosyltransferase activity"/>
    <property type="evidence" value="ECO:0007669"/>
    <property type="project" value="InterPro"/>
</dbReference>